<accession>A0A4U6D874</accession>
<dbReference type="Pfam" id="PF05090">
    <property type="entry name" value="HTTM"/>
    <property type="match status" value="1"/>
</dbReference>
<dbReference type="InterPro" id="IPR007782">
    <property type="entry name" value="VKG_COase"/>
</dbReference>
<reference evidence="9 10" key="1">
    <citation type="submission" date="2019-05" db="EMBL/GenBank/DDBJ databases">
        <title>Dyadobacter AR-3-8 sp. nov., isolated from arctic soil.</title>
        <authorList>
            <person name="Chaudhary D.K."/>
        </authorList>
    </citation>
    <scope>NUCLEOTIDE SEQUENCE [LARGE SCALE GENOMIC DNA]</scope>
    <source>
        <strain evidence="9 10">AR-3-8</strain>
    </source>
</reference>
<dbReference type="Pfam" id="PF22777">
    <property type="entry name" value="VKGC_lumenal_dom"/>
    <property type="match status" value="1"/>
</dbReference>
<feature type="transmembrane region" description="Helical" evidence="7">
    <location>
        <begin position="200"/>
        <end position="221"/>
    </location>
</feature>
<dbReference type="OrthoDB" id="341137at2"/>
<dbReference type="AlphaFoldDB" id="A0A4U6D874"/>
<feature type="transmembrane region" description="Helical" evidence="7">
    <location>
        <begin position="295"/>
        <end position="314"/>
    </location>
</feature>
<proteinExistence type="predicted"/>
<feature type="transmembrane region" description="Helical" evidence="7">
    <location>
        <begin position="228"/>
        <end position="246"/>
    </location>
</feature>
<dbReference type="InterPro" id="IPR053934">
    <property type="entry name" value="HTTM_dom"/>
</dbReference>
<feature type="transmembrane region" description="Helical" evidence="7">
    <location>
        <begin position="144"/>
        <end position="163"/>
    </location>
</feature>
<dbReference type="Proteomes" id="UP000304900">
    <property type="component" value="Unassembled WGS sequence"/>
</dbReference>
<dbReference type="SMART" id="SM00752">
    <property type="entry name" value="HTTM"/>
    <property type="match status" value="1"/>
</dbReference>
<keyword evidence="6" id="KW-0456">Lyase</keyword>
<evidence type="ECO:0000256" key="7">
    <source>
        <dbReference type="SAM" id="Phobius"/>
    </source>
</evidence>
<feature type="domain" description="HTTM-like" evidence="8">
    <location>
        <begin position="6"/>
        <end position="265"/>
    </location>
</feature>
<dbReference type="GO" id="GO:0012505">
    <property type="term" value="C:endomembrane system"/>
    <property type="evidence" value="ECO:0007669"/>
    <property type="project" value="UniProtKB-SubCell"/>
</dbReference>
<feature type="transmembrane region" description="Helical" evidence="7">
    <location>
        <begin position="65"/>
        <end position="98"/>
    </location>
</feature>
<evidence type="ECO:0000256" key="3">
    <source>
        <dbReference type="ARBA" id="ARBA00022989"/>
    </source>
</evidence>
<feature type="transmembrane region" description="Helical" evidence="7">
    <location>
        <begin position="110"/>
        <end position="132"/>
    </location>
</feature>
<evidence type="ECO:0000256" key="6">
    <source>
        <dbReference type="ARBA" id="ARBA00023239"/>
    </source>
</evidence>
<keyword evidence="3 7" id="KW-1133">Transmembrane helix</keyword>
<dbReference type="GO" id="GO:0019842">
    <property type="term" value="F:vitamin binding"/>
    <property type="evidence" value="ECO:0007669"/>
    <property type="project" value="TreeGrafter"/>
</dbReference>
<keyword evidence="2 7" id="KW-0812">Transmembrane</keyword>
<name>A0A4U6D874_9BACT</name>
<keyword evidence="5" id="KW-1015">Disulfide bond</keyword>
<dbReference type="EMBL" id="SZVO01000004">
    <property type="protein sequence ID" value="TKT92447.1"/>
    <property type="molecule type" value="Genomic_DNA"/>
</dbReference>
<evidence type="ECO:0000256" key="5">
    <source>
        <dbReference type="ARBA" id="ARBA00023157"/>
    </source>
</evidence>
<dbReference type="PANTHER" id="PTHR12639">
    <property type="entry name" value="VITAMIN K-DEPENDENT GAMMA-CARBOXYLASE"/>
    <property type="match status" value="1"/>
</dbReference>
<comment type="caution">
    <text evidence="9">The sequence shown here is derived from an EMBL/GenBank/DDBJ whole genome shotgun (WGS) entry which is preliminary data.</text>
</comment>
<dbReference type="InterPro" id="IPR011020">
    <property type="entry name" value="HTTM-like"/>
</dbReference>
<organism evidence="9 10">
    <name type="scientific">Dyadobacter frigoris</name>
    <dbReference type="NCBI Taxonomy" id="2576211"/>
    <lineage>
        <taxon>Bacteria</taxon>
        <taxon>Pseudomonadati</taxon>
        <taxon>Bacteroidota</taxon>
        <taxon>Cytophagia</taxon>
        <taxon>Cytophagales</taxon>
        <taxon>Spirosomataceae</taxon>
        <taxon>Dyadobacter</taxon>
    </lineage>
</organism>
<evidence type="ECO:0000256" key="4">
    <source>
        <dbReference type="ARBA" id="ARBA00023136"/>
    </source>
</evidence>
<evidence type="ECO:0000313" key="10">
    <source>
        <dbReference type="Proteomes" id="UP000304900"/>
    </source>
</evidence>
<keyword evidence="4 7" id="KW-0472">Membrane</keyword>
<sequence>MLKTLRSYTSAAPLAVFRIAFGTMLFLSIIRFWSKGWIEQLYIKPQYFFPFYGFEFIKPMGEYIYLLFAICAISALLVALGLFYRIAIVGLFLSFTYIELIDKSTYLNHYYFVSIISFMLMFLPAHVCFSFDAGRNKNIHANQIPVWCIFSIKAMVCILYFYAGLAKLNSDWLINALPLRIWLPAKNDMPVIGFLFNYQWIPYVFSWFGCLYDLTIPFFLWNKKTRPYAFIAVVIFHGLTAILFPIGMFPYIMIVTALIFFSGTFHENIIFRLGSLLRIPVSFLTNDKKYILGKLATNIVISTFLIFFLVQLIIPFRYLTYPGELFWTEEGYRFSWRVMLMEKAGYTQFQIKDKTGKSLIVNNNLFLTTLQEKSMSTQPDMILQYAHILRDYYSRHGFKNPEVYVDSYVALNGRLGKPLISPDVNLAAEIESFQHKSWITHFDNEIKGF</sequence>
<feature type="transmembrane region" description="Helical" evidence="7">
    <location>
        <begin position="12"/>
        <end position="34"/>
    </location>
</feature>
<evidence type="ECO:0000256" key="1">
    <source>
        <dbReference type="ARBA" id="ARBA00004127"/>
    </source>
</evidence>
<comment type="subcellular location">
    <subcellularLocation>
        <location evidence="1">Endomembrane system</location>
        <topology evidence="1">Multi-pass membrane protein</topology>
    </subcellularLocation>
</comment>
<dbReference type="PANTHER" id="PTHR12639:SF7">
    <property type="entry name" value="HTTM DOMAIN-CONTAINING PROTEIN"/>
    <property type="match status" value="1"/>
</dbReference>
<feature type="transmembrane region" description="Helical" evidence="7">
    <location>
        <begin position="252"/>
        <end position="274"/>
    </location>
</feature>
<evidence type="ECO:0000259" key="8">
    <source>
        <dbReference type="SMART" id="SM00752"/>
    </source>
</evidence>
<dbReference type="RefSeq" id="WP_137339992.1">
    <property type="nucleotide sequence ID" value="NZ_SZVO01000004.1"/>
</dbReference>
<evidence type="ECO:0000256" key="2">
    <source>
        <dbReference type="ARBA" id="ARBA00022692"/>
    </source>
</evidence>
<dbReference type="InterPro" id="IPR053935">
    <property type="entry name" value="VKGC_lumenal_dom"/>
</dbReference>
<gene>
    <name evidence="9" type="ORF">FDK13_10785</name>
</gene>
<keyword evidence="10" id="KW-1185">Reference proteome</keyword>
<protein>
    <submittedName>
        <fullName evidence="9">HTTM domain-containing protein</fullName>
    </submittedName>
</protein>
<dbReference type="GO" id="GO:0008488">
    <property type="term" value="F:gamma-glutamyl carboxylase activity"/>
    <property type="evidence" value="ECO:0007669"/>
    <property type="project" value="InterPro"/>
</dbReference>
<evidence type="ECO:0000313" key="9">
    <source>
        <dbReference type="EMBL" id="TKT92447.1"/>
    </source>
</evidence>